<name>A0ACD4NP69_9HYPH</name>
<protein>
    <submittedName>
        <fullName evidence="1">Alpha-ketoacid dehydrogenase subunit beta</fullName>
    </submittedName>
</protein>
<dbReference type="EMBL" id="CP113520">
    <property type="protein sequence ID" value="WAJ28603.1"/>
    <property type="molecule type" value="Genomic_DNA"/>
</dbReference>
<dbReference type="Proteomes" id="UP001163223">
    <property type="component" value="Chromosome"/>
</dbReference>
<evidence type="ECO:0000313" key="2">
    <source>
        <dbReference type="Proteomes" id="UP001163223"/>
    </source>
</evidence>
<evidence type="ECO:0000313" key="1">
    <source>
        <dbReference type="EMBL" id="WAJ28603.1"/>
    </source>
</evidence>
<proteinExistence type="predicted"/>
<organism evidence="1 2">
    <name type="scientific">Antarcticirhabdus aurantiaca</name>
    <dbReference type="NCBI Taxonomy" id="2606717"/>
    <lineage>
        <taxon>Bacteria</taxon>
        <taxon>Pseudomonadati</taxon>
        <taxon>Pseudomonadota</taxon>
        <taxon>Alphaproteobacteria</taxon>
        <taxon>Hyphomicrobiales</taxon>
        <taxon>Aurantimonadaceae</taxon>
        <taxon>Antarcticirhabdus</taxon>
    </lineage>
</organism>
<sequence length="337" mass="36402">MPRMTMIEAIRDAHAVMMEANPDVVVFGEDVGYFGGVFRCTAGLQERFGKSRCFDAPINESGIVGAAIGMAAYGLRPVVEIQFADYVYPAYDQIVSEAARLRYRSAGDFTAPLVVRMPTGGGIFGGQTHSQSPEALFTHVSGLKTVVPSNPFDAKGMLIAAIEDNDPVIFLEPKRLYNGPFDGHHERPVTPWAKHPLGEVPEGRYTVPLGKGEVRRAGSAVTVLAYGTMVHVALAAAEDTGIDAEVIDLRTLVPLDVELIEASVKKTGRCVVVHEATITSGFGAELVATVEERCFYHLEAPIGRVGGWDTPYPHAQEWNYFPGPARVGEALTRAMEG</sequence>
<accession>A0ACD4NP69</accession>
<reference evidence="1" key="1">
    <citation type="submission" date="2022-11" db="EMBL/GenBank/DDBJ databases">
        <title>beta-Carotene-producing bacterium, Jeongeuplla avenae sp. nov., alleviates the salt stress of Arabidopsis seedlings.</title>
        <authorList>
            <person name="Jiang L."/>
            <person name="Lee J."/>
        </authorList>
    </citation>
    <scope>NUCLEOTIDE SEQUENCE</scope>
    <source>
        <strain evidence="1">DY_R2A_6</strain>
    </source>
</reference>
<gene>
    <name evidence="1" type="ORF">OXU80_28035</name>
</gene>
<keyword evidence="2" id="KW-1185">Reference proteome</keyword>